<dbReference type="PANTHER" id="PTHR11927">
    <property type="entry name" value="GALACTOSIDE 2-L-FUCOSYLTRANSFERASE"/>
    <property type="match status" value="1"/>
</dbReference>
<dbReference type="AlphaFoldDB" id="A0A840CZW5"/>
<dbReference type="RefSeq" id="WP_183308783.1">
    <property type="nucleotide sequence ID" value="NZ_JACIEP010000019.1"/>
</dbReference>
<dbReference type="GO" id="GO:0008107">
    <property type="term" value="F:galactoside 2-alpha-L-fucosyltransferase activity"/>
    <property type="evidence" value="ECO:0007669"/>
    <property type="project" value="InterPro"/>
</dbReference>
<dbReference type="PANTHER" id="PTHR11927:SF9">
    <property type="entry name" value="L-FUCOSYLTRANSFERASE"/>
    <property type="match status" value="1"/>
</dbReference>
<dbReference type="Pfam" id="PF01531">
    <property type="entry name" value="Glyco_transf_11"/>
    <property type="match status" value="1"/>
</dbReference>
<evidence type="ECO:0008006" key="5">
    <source>
        <dbReference type="Google" id="ProtNLM"/>
    </source>
</evidence>
<keyword evidence="4" id="KW-1185">Reference proteome</keyword>
<keyword evidence="1" id="KW-0328">Glycosyltransferase</keyword>
<dbReference type="EMBL" id="JACIEP010000019">
    <property type="protein sequence ID" value="MBB4037942.1"/>
    <property type="molecule type" value="Genomic_DNA"/>
</dbReference>
<protein>
    <recommendedName>
        <fullName evidence="5">Glycosyl transferase family 11</fullName>
    </recommendedName>
</protein>
<evidence type="ECO:0000313" key="4">
    <source>
        <dbReference type="Proteomes" id="UP000555103"/>
    </source>
</evidence>
<dbReference type="GO" id="GO:0016020">
    <property type="term" value="C:membrane"/>
    <property type="evidence" value="ECO:0007669"/>
    <property type="project" value="InterPro"/>
</dbReference>
<name>A0A840CZW5_9BACT</name>
<reference evidence="3 4" key="1">
    <citation type="submission" date="2020-08" db="EMBL/GenBank/DDBJ databases">
        <title>Genomic Encyclopedia of Type Strains, Phase IV (KMG-IV): sequencing the most valuable type-strain genomes for metagenomic binning, comparative biology and taxonomic classification.</title>
        <authorList>
            <person name="Goeker M."/>
        </authorList>
    </citation>
    <scope>NUCLEOTIDE SEQUENCE [LARGE SCALE GENOMIC DNA]</scope>
    <source>
        <strain evidence="3 4">DSM 104969</strain>
    </source>
</reference>
<accession>A0A840CZW5</accession>
<comment type="caution">
    <text evidence="3">The sequence shown here is derived from an EMBL/GenBank/DDBJ whole genome shotgun (WGS) entry which is preliminary data.</text>
</comment>
<organism evidence="3 4">
    <name type="scientific">Dysgonomonas hofstadii</name>
    <dbReference type="NCBI Taxonomy" id="637886"/>
    <lineage>
        <taxon>Bacteria</taxon>
        <taxon>Pseudomonadati</taxon>
        <taxon>Bacteroidota</taxon>
        <taxon>Bacteroidia</taxon>
        <taxon>Bacteroidales</taxon>
        <taxon>Dysgonomonadaceae</taxon>
        <taxon>Dysgonomonas</taxon>
    </lineage>
</organism>
<proteinExistence type="predicted"/>
<dbReference type="InterPro" id="IPR002516">
    <property type="entry name" value="Glyco_trans_11"/>
</dbReference>
<keyword evidence="2" id="KW-0808">Transferase</keyword>
<dbReference type="Proteomes" id="UP000555103">
    <property type="component" value="Unassembled WGS sequence"/>
</dbReference>
<evidence type="ECO:0000256" key="1">
    <source>
        <dbReference type="ARBA" id="ARBA00022676"/>
    </source>
</evidence>
<sequence length="274" mass="31801">MIINYDSPGQLCNRIWSIVPSVAYGLEYNEKVLIINFNEYSADFENLNRNRFIKFAPRKLLKKFIHSIKVRGWVQNGKPNIFSRLLGWNMIEGWPNRLGNAGEVERQADEIRSIFRFKQEITDPVDSVFSSFDADYTIVGVHIRRGDYKEWLDGIYYYVDEDYYYVMKTIAEQLKLQGKKAKFLLCSNEKIELANFQGLDYFTIPASSGAKDLYALSKCSYIVGPPSTYSEWASFIGKVPVKYIMSINEKILLQDFSRIVSFNKFEDGKVLILD</sequence>
<dbReference type="GO" id="GO:0005975">
    <property type="term" value="P:carbohydrate metabolic process"/>
    <property type="evidence" value="ECO:0007669"/>
    <property type="project" value="InterPro"/>
</dbReference>
<evidence type="ECO:0000313" key="3">
    <source>
        <dbReference type="EMBL" id="MBB4037942.1"/>
    </source>
</evidence>
<gene>
    <name evidence="3" type="ORF">GGR21_003866</name>
</gene>
<evidence type="ECO:0000256" key="2">
    <source>
        <dbReference type="ARBA" id="ARBA00022679"/>
    </source>
</evidence>
<dbReference type="Gene3D" id="3.40.50.11350">
    <property type="match status" value="1"/>
</dbReference>